<dbReference type="AlphaFoldDB" id="A0AAP7DG37"/>
<gene>
    <name evidence="1" type="ORF">F0238_21325</name>
</gene>
<proteinExistence type="predicted"/>
<comment type="caution">
    <text evidence="1">The sequence shown here is derived from an EMBL/GenBank/DDBJ whole genome shotgun (WGS) entry which is preliminary data.</text>
</comment>
<organism evidence="1 2">
    <name type="scientific">Vibrio coralliilyticus</name>
    <dbReference type="NCBI Taxonomy" id="190893"/>
    <lineage>
        <taxon>Bacteria</taxon>
        <taxon>Pseudomonadati</taxon>
        <taxon>Pseudomonadota</taxon>
        <taxon>Gammaproteobacteria</taxon>
        <taxon>Vibrionales</taxon>
        <taxon>Vibrionaceae</taxon>
        <taxon>Vibrio</taxon>
    </lineage>
</organism>
<protein>
    <submittedName>
        <fullName evidence="1">Uncharacterized protein</fullName>
    </submittedName>
</protein>
<dbReference type="Proteomes" id="UP000576645">
    <property type="component" value="Unassembled WGS sequence"/>
</dbReference>
<dbReference type="EMBL" id="VTXP01000015">
    <property type="protein sequence ID" value="NOJ25270.1"/>
    <property type="molecule type" value="Genomic_DNA"/>
</dbReference>
<evidence type="ECO:0000313" key="2">
    <source>
        <dbReference type="Proteomes" id="UP000576645"/>
    </source>
</evidence>
<reference evidence="1 2" key="1">
    <citation type="submission" date="2019-09" db="EMBL/GenBank/DDBJ databases">
        <title>Draft genome sequencing and comparative genomics of hatchery-associated Vibrios.</title>
        <authorList>
            <person name="Kehlet-Delgado H."/>
            <person name="Mueller R.S."/>
        </authorList>
    </citation>
    <scope>NUCLEOTIDE SEQUENCE [LARGE SCALE GENOMIC DNA]</scope>
    <source>
        <strain evidence="1 2">09-121-3</strain>
    </source>
</reference>
<name>A0AAP7DG37_9VIBR</name>
<dbReference type="RefSeq" id="WP_171353768.1">
    <property type="nucleotide sequence ID" value="NZ_VTXP01000015.1"/>
</dbReference>
<accession>A0AAP7DG37</accession>
<evidence type="ECO:0000313" key="1">
    <source>
        <dbReference type="EMBL" id="NOJ25270.1"/>
    </source>
</evidence>
<sequence length="105" mass="11585">MAEKLFSKSLAELVESIESTIPHAKKNGYLGVSADMSLDVAQELLETLARIKRLDTENDRLVNSLDYILESGSIASFEAEQKAKWGLGLDVEDESKIAALKPRFS</sequence>